<dbReference type="GeneID" id="93071027"/>
<dbReference type="Pfam" id="PF00216">
    <property type="entry name" value="Bac_DNA_binding"/>
    <property type="match status" value="1"/>
</dbReference>
<dbReference type="SUPFAM" id="SSF47729">
    <property type="entry name" value="IHF-like DNA-binding proteins"/>
    <property type="match status" value="1"/>
</dbReference>
<protein>
    <submittedName>
        <fullName evidence="7">Integration host factor IHF subunit alpha</fullName>
    </submittedName>
</protein>
<dbReference type="RefSeq" id="WP_004291046.1">
    <property type="nucleotide sequence ID" value="NZ_CABKNQ010000018.1"/>
</dbReference>
<proteinExistence type="inferred from homology"/>
<evidence type="ECO:0000256" key="5">
    <source>
        <dbReference type="SAM" id="Phobius"/>
    </source>
</evidence>
<dbReference type="OrthoDB" id="9811567at2"/>
<feature type="compositionally biased region" description="Basic and acidic residues" evidence="4">
    <location>
        <begin position="182"/>
        <end position="196"/>
    </location>
</feature>
<dbReference type="EMBL" id="UFSX01000001">
    <property type="protein sequence ID" value="SUV29135.1"/>
    <property type="molecule type" value="Genomic_DNA"/>
</dbReference>
<dbReference type="PANTHER" id="PTHR33175:SF2">
    <property type="entry name" value="INTEGRATION HOST FACTOR SUBUNIT ALPHA"/>
    <property type="match status" value="1"/>
</dbReference>
<dbReference type="Gene3D" id="4.10.520.10">
    <property type="entry name" value="IHF-like DNA-binding proteins"/>
    <property type="match status" value="1"/>
</dbReference>
<evidence type="ECO:0000256" key="2">
    <source>
        <dbReference type="ARBA" id="ARBA00023125"/>
    </source>
</evidence>
<sequence>MNEKLNIQDLIDLLAEKHGMSKKNADSFVKEFFQLIEEALEKDKYVKVKGLGAFKLIDVESRESVNVNTGERFEIQGHTKVSFTPEPALKDLINKPFSHFETVVLNDNTVLEDTPVDNSDNEDEENAGQKTEEVTAATSEDIETPKEKIENREEAAISEEVTISEAATTFETATSEETMTSEEEKTETPEEAEVMKTDASTESSTMKYFIGIVVFVVLLCAGAIAYLYSPELFDNLSSEPPVEKVVDAGTDKPADNTALADSVAVKDTVTVTEADTDTASGSPVAEPVTKKPDAPVVARRPDPVNTTSVSQTQKTTAQTQKTTGTAYIPDSTSYTIVGTETTYTIKSGETLTKVALRFYGTKVLYPYIVKHNPAVIKNPNNVPAGTTIKIPKLKKKQ</sequence>
<dbReference type="InterPro" id="IPR000119">
    <property type="entry name" value="Hist_DNA-bd"/>
</dbReference>
<evidence type="ECO:0000313" key="8">
    <source>
        <dbReference type="Proteomes" id="UP000254424"/>
    </source>
</evidence>
<dbReference type="SMART" id="SM00411">
    <property type="entry name" value="BHL"/>
    <property type="match status" value="1"/>
</dbReference>
<feature type="transmembrane region" description="Helical" evidence="5">
    <location>
        <begin position="208"/>
        <end position="228"/>
    </location>
</feature>
<evidence type="ECO:0000256" key="3">
    <source>
        <dbReference type="RuleBase" id="RU003939"/>
    </source>
</evidence>
<feature type="region of interest" description="Disordered" evidence="4">
    <location>
        <begin position="274"/>
        <end position="318"/>
    </location>
</feature>
<keyword evidence="5" id="KW-0812">Transmembrane</keyword>
<gene>
    <name evidence="7" type="primary">hup_2</name>
    <name evidence="7" type="ORF">NCTC11155_01103</name>
</gene>
<dbReference type="STRING" id="483216.BACEGG_02735"/>
<comment type="similarity">
    <text evidence="1 3">Belongs to the bacterial histone-like protein family.</text>
</comment>
<dbReference type="Gene3D" id="3.10.350.10">
    <property type="entry name" value="LysM domain"/>
    <property type="match status" value="1"/>
</dbReference>
<feature type="compositionally biased region" description="Basic and acidic residues" evidence="4">
    <location>
        <begin position="143"/>
        <end position="155"/>
    </location>
</feature>
<keyword evidence="5" id="KW-1133">Transmembrane helix</keyword>
<feature type="compositionally biased region" description="Low complexity" evidence="4">
    <location>
        <begin position="306"/>
        <end position="318"/>
    </location>
</feature>
<keyword evidence="5" id="KW-0472">Membrane</keyword>
<dbReference type="InterPro" id="IPR010992">
    <property type="entry name" value="IHF-like_DNA-bd_dom_sf"/>
</dbReference>
<evidence type="ECO:0000256" key="4">
    <source>
        <dbReference type="SAM" id="MobiDB-lite"/>
    </source>
</evidence>
<evidence type="ECO:0000256" key="1">
    <source>
        <dbReference type="ARBA" id="ARBA00010529"/>
    </source>
</evidence>
<dbReference type="SUPFAM" id="SSF54106">
    <property type="entry name" value="LysM domain"/>
    <property type="match status" value="1"/>
</dbReference>
<evidence type="ECO:0000259" key="6">
    <source>
        <dbReference type="PROSITE" id="PS51782"/>
    </source>
</evidence>
<organism evidence="7 8">
    <name type="scientific">Bacteroides eggerthii</name>
    <dbReference type="NCBI Taxonomy" id="28111"/>
    <lineage>
        <taxon>Bacteria</taxon>
        <taxon>Pseudomonadati</taxon>
        <taxon>Bacteroidota</taxon>
        <taxon>Bacteroidia</taxon>
        <taxon>Bacteroidales</taxon>
        <taxon>Bacteroidaceae</taxon>
        <taxon>Bacteroides</taxon>
    </lineage>
</organism>
<dbReference type="Proteomes" id="UP000254424">
    <property type="component" value="Unassembled WGS sequence"/>
</dbReference>
<feature type="region of interest" description="Disordered" evidence="4">
    <location>
        <begin position="111"/>
        <end position="199"/>
    </location>
</feature>
<feature type="compositionally biased region" description="Low complexity" evidence="4">
    <location>
        <begin position="163"/>
        <end position="178"/>
    </location>
</feature>
<dbReference type="GO" id="GO:0005829">
    <property type="term" value="C:cytosol"/>
    <property type="evidence" value="ECO:0007669"/>
    <property type="project" value="TreeGrafter"/>
</dbReference>
<dbReference type="PANTHER" id="PTHR33175">
    <property type="entry name" value="DNA-BINDING PROTEIN HU"/>
    <property type="match status" value="1"/>
</dbReference>
<dbReference type="SMART" id="SM00257">
    <property type="entry name" value="LysM"/>
    <property type="match status" value="1"/>
</dbReference>
<feature type="domain" description="LysM" evidence="6">
    <location>
        <begin position="341"/>
        <end position="390"/>
    </location>
</feature>
<dbReference type="Pfam" id="PF01476">
    <property type="entry name" value="LysM"/>
    <property type="match status" value="1"/>
</dbReference>
<dbReference type="CDD" id="cd00118">
    <property type="entry name" value="LysM"/>
    <property type="match status" value="1"/>
</dbReference>
<dbReference type="InterPro" id="IPR036779">
    <property type="entry name" value="LysM_dom_sf"/>
</dbReference>
<dbReference type="InterPro" id="IPR018392">
    <property type="entry name" value="LysM"/>
</dbReference>
<dbReference type="PROSITE" id="PS51782">
    <property type="entry name" value="LYSM"/>
    <property type="match status" value="1"/>
</dbReference>
<dbReference type="AlphaFoldDB" id="A0A380YJW3"/>
<reference evidence="7 8" key="1">
    <citation type="submission" date="2018-06" db="EMBL/GenBank/DDBJ databases">
        <authorList>
            <consortium name="Pathogen Informatics"/>
            <person name="Doyle S."/>
        </authorList>
    </citation>
    <scope>NUCLEOTIDE SEQUENCE [LARGE SCALE GENOMIC DNA]</scope>
    <source>
        <strain evidence="7 8">NCTC11155</strain>
    </source>
</reference>
<name>A0A380YJW3_9BACE</name>
<dbReference type="GO" id="GO:0003677">
    <property type="term" value="F:DNA binding"/>
    <property type="evidence" value="ECO:0007669"/>
    <property type="project" value="UniProtKB-KW"/>
</dbReference>
<accession>A0A380YJW3</accession>
<evidence type="ECO:0000313" key="7">
    <source>
        <dbReference type="EMBL" id="SUV29135.1"/>
    </source>
</evidence>
<dbReference type="GO" id="GO:0030527">
    <property type="term" value="F:structural constituent of chromatin"/>
    <property type="evidence" value="ECO:0007669"/>
    <property type="project" value="InterPro"/>
</dbReference>
<keyword evidence="2" id="KW-0238">DNA-binding</keyword>